<sequence length="267" mass="29308">MNERQLGEVGQIVANRRARLQMDAAGLASAAGVDPKTLRSLERGERWPRDRTLRKIEVALQWQPGSLDSIKSGGSAIAIDGLAAVDEFGEERFYIDPNQVDVPDNTPEESRYRSVLGDLADIQETMRHQPDRASVIADRRIRAAGRLLDSAAESLSTSDKSRAVDDLDASVVVIRSTIAELQKEIPHAEQPATDAADPTAAARAQGTEDQKNDDKPTDLSERRSRREALPERPDDAIAARRLDPKFGFEDEGADGIGEENQDTGWDE</sequence>
<gene>
    <name evidence="3" type="ORF">nbrc107696_06790</name>
    <name evidence="4" type="ORF">nbrc107696_46080</name>
</gene>
<reference evidence="4" key="2">
    <citation type="journal article" date="2020" name="Int. J. Syst. Evol. Microbiol.">
        <title>Gordonia crocea sp. nov. and Gordonia spumicola sp. nov. isolated from sludge of a wastewater treatment plant.</title>
        <authorList>
            <person name="Tamura T."/>
            <person name="Saito S."/>
            <person name="Hamada M."/>
            <person name="Kang Y."/>
            <person name="Hoshino Y."/>
            <person name="Gonoi T."/>
            <person name="Mikami Y."/>
            <person name="Yaguchi T."/>
        </authorList>
    </citation>
    <scope>NUCLEOTIDE SEQUENCE</scope>
    <source>
        <strain evidence="4">NBRC 107696</strain>
    </source>
</reference>
<dbReference type="RefSeq" id="WP_161894158.1">
    <property type="nucleotide sequence ID" value="NZ_BJOV01000002.1"/>
</dbReference>
<feature type="compositionally biased region" description="Basic and acidic residues" evidence="1">
    <location>
        <begin position="206"/>
        <end position="248"/>
    </location>
</feature>
<protein>
    <recommendedName>
        <fullName evidence="2">HTH cro/C1-type domain-containing protein</fullName>
    </recommendedName>
</protein>
<dbReference type="PROSITE" id="PS50943">
    <property type="entry name" value="HTH_CROC1"/>
    <property type="match status" value="1"/>
</dbReference>
<evidence type="ECO:0000259" key="2">
    <source>
        <dbReference type="PROSITE" id="PS50943"/>
    </source>
</evidence>
<feature type="compositionally biased region" description="Acidic residues" evidence="1">
    <location>
        <begin position="249"/>
        <end position="267"/>
    </location>
</feature>
<dbReference type="EMBL" id="BJOV01000002">
    <property type="protein sequence ID" value="GEE00233.1"/>
    <property type="molecule type" value="Genomic_DNA"/>
</dbReference>
<dbReference type="Proteomes" id="UP000444960">
    <property type="component" value="Unassembled WGS sequence"/>
</dbReference>
<dbReference type="CDD" id="cd00093">
    <property type="entry name" value="HTH_XRE"/>
    <property type="match status" value="1"/>
</dbReference>
<dbReference type="AlphaFoldDB" id="A0A7I9VG23"/>
<dbReference type="SUPFAM" id="SSF47413">
    <property type="entry name" value="lambda repressor-like DNA-binding domains"/>
    <property type="match status" value="1"/>
</dbReference>
<dbReference type="Gene3D" id="1.10.260.40">
    <property type="entry name" value="lambda repressor-like DNA-binding domains"/>
    <property type="match status" value="1"/>
</dbReference>
<evidence type="ECO:0000256" key="1">
    <source>
        <dbReference type="SAM" id="MobiDB-lite"/>
    </source>
</evidence>
<name>A0A7I9VG23_9ACTN</name>
<evidence type="ECO:0000313" key="4">
    <source>
        <dbReference type="EMBL" id="GEE04162.1"/>
    </source>
</evidence>
<reference evidence="5" key="1">
    <citation type="submission" date="2019-06" db="EMBL/GenBank/DDBJ databases">
        <title>Gordonia isolated from sludge of a wastewater treatment plant.</title>
        <authorList>
            <person name="Tamura T."/>
            <person name="Aoyama K."/>
            <person name="Kang Y."/>
            <person name="Saito S."/>
            <person name="Akiyama N."/>
            <person name="Yazawa K."/>
            <person name="Gonoi T."/>
            <person name="Mikami Y."/>
        </authorList>
    </citation>
    <scope>NUCLEOTIDE SEQUENCE [LARGE SCALE GENOMIC DNA]</scope>
    <source>
        <strain evidence="5">NBRC 107696</strain>
    </source>
</reference>
<dbReference type="Pfam" id="PF01381">
    <property type="entry name" value="HTH_3"/>
    <property type="match status" value="1"/>
</dbReference>
<proteinExistence type="predicted"/>
<dbReference type="OrthoDB" id="4571956at2"/>
<dbReference type="EMBL" id="BJOV01000008">
    <property type="protein sequence ID" value="GEE04162.1"/>
    <property type="molecule type" value="Genomic_DNA"/>
</dbReference>
<keyword evidence="5" id="KW-1185">Reference proteome</keyword>
<dbReference type="InterPro" id="IPR001387">
    <property type="entry name" value="Cro/C1-type_HTH"/>
</dbReference>
<feature type="region of interest" description="Disordered" evidence="1">
    <location>
        <begin position="183"/>
        <end position="267"/>
    </location>
</feature>
<comment type="caution">
    <text evidence="4">The sequence shown here is derived from an EMBL/GenBank/DDBJ whole genome shotgun (WGS) entry which is preliminary data.</text>
</comment>
<dbReference type="InterPro" id="IPR010982">
    <property type="entry name" value="Lambda_DNA-bd_dom_sf"/>
</dbReference>
<accession>A0A7I9VG23</accession>
<dbReference type="GO" id="GO:0003677">
    <property type="term" value="F:DNA binding"/>
    <property type="evidence" value="ECO:0007669"/>
    <property type="project" value="InterPro"/>
</dbReference>
<feature type="compositionally biased region" description="Low complexity" evidence="1">
    <location>
        <begin position="188"/>
        <end position="205"/>
    </location>
</feature>
<evidence type="ECO:0000313" key="3">
    <source>
        <dbReference type="EMBL" id="GEE00233.1"/>
    </source>
</evidence>
<evidence type="ECO:0000313" key="5">
    <source>
        <dbReference type="Proteomes" id="UP000444960"/>
    </source>
</evidence>
<feature type="domain" description="HTH cro/C1-type" evidence="2">
    <location>
        <begin position="13"/>
        <end position="67"/>
    </location>
</feature>
<organism evidence="4 5">
    <name type="scientific">Gordonia spumicola</name>
    <dbReference type="NCBI Taxonomy" id="589161"/>
    <lineage>
        <taxon>Bacteria</taxon>
        <taxon>Bacillati</taxon>
        <taxon>Actinomycetota</taxon>
        <taxon>Actinomycetes</taxon>
        <taxon>Mycobacteriales</taxon>
        <taxon>Gordoniaceae</taxon>
        <taxon>Gordonia</taxon>
    </lineage>
</organism>